<sequence length="609" mass="64825">MGLFAVATTITAFAADARSLRSLAVSYSFFTNTDVSNVPTDPEVAPIEVGLRFTTSTAGSLTAVRFLKVTNDPGPHQVSVWSSGGTQLATAPSTNETSSGWQQVTLPRAVALKAGSQYLVSYHTTRYRSSENYFTQTIQAGPLSTASVNGLFAYGPAGTFPNQTFRATNYWVDLVFTPTGTPSPTVTPTTSPTRTPTAPPTTTSPTPTSTGGLNLPRVPWNGGPGYYAGFPVARAAGWTNPAFFPIGVWFEGTYAQADIDLDKAAGLNTYVQLTSGSNLPLIRSNGMYAVLDGALPGFGAETTGWLISDEVDMWAGPGTAAWTGNFPGQGTICSPSTGNCGYTVQNTLSAKLPSANGRFHYANYGKGVMFWESDAEAARFVNGWTGVVSNDIYWYTDPNVCTSPSEGPSIGVTVANCRRSANYGRTMDRMRALDATDGKLQAIWAFVEDGHPASENTAPTITGNQAAGAVMNSVIHEARGIIYFNHNFGGPCISQHVLRDCGKTTVRPKITETNSRIRDLAPVLNTQSYQWTFNSSLDTMLKASGGSYYIFAMPGPTGGTGSQKLVLPPGITGTSAQVLYENRSVPINGGAFTDTFAQEFTYHIYKITP</sequence>
<accession>A0ABV8KME9</accession>
<reference evidence="4" key="1">
    <citation type="journal article" date="2019" name="Int. J. Syst. Evol. Microbiol.">
        <title>The Global Catalogue of Microorganisms (GCM) 10K type strain sequencing project: providing services to taxonomists for standard genome sequencing and annotation.</title>
        <authorList>
            <consortium name="The Broad Institute Genomics Platform"/>
            <consortium name="The Broad Institute Genome Sequencing Center for Infectious Disease"/>
            <person name="Wu L."/>
            <person name="Ma J."/>
        </authorList>
    </citation>
    <scope>NUCLEOTIDE SEQUENCE [LARGE SCALE GENOMIC DNA]</scope>
    <source>
        <strain evidence="4">2902at01</strain>
    </source>
</reference>
<protein>
    <submittedName>
        <fullName evidence="3">DUF4082 domain-containing protein</fullName>
    </submittedName>
</protein>
<feature type="compositionally biased region" description="Low complexity" evidence="1">
    <location>
        <begin position="181"/>
        <end position="210"/>
    </location>
</feature>
<proteinExistence type="predicted"/>
<name>A0ABV8KME9_9ACTN</name>
<keyword evidence="4" id="KW-1185">Reference proteome</keyword>
<dbReference type="InterPro" id="IPR025141">
    <property type="entry name" value="DUF4082"/>
</dbReference>
<dbReference type="EMBL" id="JBHSBN010000008">
    <property type="protein sequence ID" value="MFC4107015.1"/>
    <property type="molecule type" value="Genomic_DNA"/>
</dbReference>
<dbReference type="Proteomes" id="UP001595868">
    <property type="component" value="Unassembled WGS sequence"/>
</dbReference>
<evidence type="ECO:0000313" key="4">
    <source>
        <dbReference type="Proteomes" id="UP001595868"/>
    </source>
</evidence>
<comment type="caution">
    <text evidence="3">The sequence shown here is derived from an EMBL/GenBank/DDBJ whole genome shotgun (WGS) entry which is preliminary data.</text>
</comment>
<dbReference type="Pfam" id="PF13313">
    <property type="entry name" value="DUF4082"/>
    <property type="match status" value="1"/>
</dbReference>
<dbReference type="RefSeq" id="WP_377545510.1">
    <property type="nucleotide sequence ID" value="NZ_JBHSBN010000008.1"/>
</dbReference>
<gene>
    <name evidence="3" type="ORF">ACFOX0_13905</name>
</gene>
<feature type="region of interest" description="Disordered" evidence="1">
    <location>
        <begin position="181"/>
        <end position="213"/>
    </location>
</feature>
<evidence type="ECO:0000256" key="1">
    <source>
        <dbReference type="SAM" id="MobiDB-lite"/>
    </source>
</evidence>
<evidence type="ECO:0000259" key="2">
    <source>
        <dbReference type="Pfam" id="PF13313"/>
    </source>
</evidence>
<organism evidence="3 4">
    <name type="scientific">Micromonospora zhanjiangensis</name>
    <dbReference type="NCBI Taxonomy" id="1522057"/>
    <lineage>
        <taxon>Bacteria</taxon>
        <taxon>Bacillati</taxon>
        <taxon>Actinomycetota</taxon>
        <taxon>Actinomycetes</taxon>
        <taxon>Micromonosporales</taxon>
        <taxon>Micromonosporaceae</taxon>
        <taxon>Micromonospora</taxon>
    </lineage>
</organism>
<feature type="domain" description="DUF4082" evidence="2">
    <location>
        <begin position="36"/>
        <end position="172"/>
    </location>
</feature>
<evidence type="ECO:0000313" key="3">
    <source>
        <dbReference type="EMBL" id="MFC4107015.1"/>
    </source>
</evidence>